<evidence type="ECO:0000313" key="4">
    <source>
        <dbReference type="RefSeq" id="XP_019625435.1"/>
    </source>
</evidence>
<dbReference type="PANTHER" id="PTHR36981:SF9">
    <property type="entry name" value="NANOR-RELATED"/>
    <property type="match status" value="1"/>
</dbReference>
<evidence type="ECO:0000313" key="3">
    <source>
        <dbReference type="Proteomes" id="UP000515135"/>
    </source>
</evidence>
<evidence type="ECO:0000259" key="2">
    <source>
        <dbReference type="Pfam" id="PF20478"/>
    </source>
</evidence>
<dbReference type="RefSeq" id="XP_019625435.1">
    <property type="nucleotide sequence ID" value="XM_019769876.1"/>
</dbReference>
<reference evidence="4" key="1">
    <citation type="submission" date="2025-08" db="UniProtKB">
        <authorList>
            <consortium name="RefSeq"/>
        </authorList>
    </citation>
    <scope>IDENTIFICATION</scope>
    <source>
        <tissue evidence="4">Gonad</tissue>
    </source>
</reference>
<gene>
    <name evidence="4" type="primary">LOC109470798</name>
</gene>
<sequence length="220" mass="25214">MATPTMDADEVETFSDCSFTVECICEEFESDSDSEEVVGVLMPYRFEPYLSDVQSDEPNSDSDDEGEAAGDAMADGGELEIDGQIPLDSESRLRNMDWCTCGNCVDHRKVKENVCCREQMRVCERREREPGIDCITQHHGFPQVCLAVDVLETAYFAYRDHYGVTFGNDWKRYTTYRQFVRWCYEFLGKKNRVTLPSCTVDAIRSHFPSPDYTGFREADD</sequence>
<dbReference type="Proteomes" id="UP000515135">
    <property type="component" value="Unplaced"/>
</dbReference>
<name>A0A6P4Y8Q3_BRABE</name>
<dbReference type="OrthoDB" id="5955457at2759"/>
<feature type="region of interest" description="Disordered" evidence="1">
    <location>
        <begin position="51"/>
        <end position="81"/>
    </location>
</feature>
<feature type="domain" description="P2X purinoreceptor 7 intracellular" evidence="2">
    <location>
        <begin position="84"/>
        <end position="216"/>
    </location>
</feature>
<proteinExistence type="predicted"/>
<dbReference type="PANTHER" id="PTHR36981">
    <property type="entry name" value="ZGC:195170"/>
    <property type="match status" value="1"/>
</dbReference>
<dbReference type="GeneID" id="109470798"/>
<dbReference type="AlphaFoldDB" id="A0A6P4Y8Q3"/>
<keyword evidence="3" id="KW-1185">Reference proteome</keyword>
<evidence type="ECO:0000256" key="1">
    <source>
        <dbReference type="SAM" id="MobiDB-lite"/>
    </source>
</evidence>
<dbReference type="InterPro" id="IPR046815">
    <property type="entry name" value="P2RX7_C"/>
</dbReference>
<protein>
    <submittedName>
        <fullName evidence="4">Uncharacterized protein LOC109470798 isoform X1</fullName>
    </submittedName>
</protein>
<dbReference type="KEGG" id="bbel:109470798"/>
<accession>A0A6P4Y8Q3</accession>
<dbReference type="Pfam" id="PF20478">
    <property type="entry name" value="P2RX7_C"/>
    <property type="match status" value="1"/>
</dbReference>
<organism evidence="3 4">
    <name type="scientific">Branchiostoma belcheri</name>
    <name type="common">Amphioxus</name>
    <dbReference type="NCBI Taxonomy" id="7741"/>
    <lineage>
        <taxon>Eukaryota</taxon>
        <taxon>Metazoa</taxon>
        <taxon>Chordata</taxon>
        <taxon>Cephalochordata</taxon>
        <taxon>Leptocardii</taxon>
        <taxon>Amphioxiformes</taxon>
        <taxon>Branchiostomatidae</taxon>
        <taxon>Branchiostoma</taxon>
    </lineage>
</organism>
<feature type="compositionally biased region" description="Acidic residues" evidence="1">
    <location>
        <begin position="54"/>
        <end position="68"/>
    </location>
</feature>